<name>G3MKN4_AMBMU</name>
<dbReference type="GO" id="GO:0043176">
    <property type="term" value="F:amine binding"/>
    <property type="evidence" value="ECO:0007669"/>
    <property type="project" value="InterPro"/>
</dbReference>
<reference evidence="2" key="1">
    <citation type="journal article" date="2011" name="PLoS ONE">
        <title>A deep insight into the sialotranscriptome of the gulf coast tick, Amblyomma maculatum.</title>
        <authorList>
            <person name="Karim S."/>
            <person name="Singh P."/>
            <person name="Ribeiro J.M."/>
        </authorList>
    </citation>
    <scope>NUCLEOTIDE SEQUENCE</scope>
    <source>
        <tissue evidence="2">Salivary gland</tissue>
    </source>
</reference>
<dbReference type="GO" id="GO:0030682">
    <property type="term" value="P:symbiont-mediated perturbation of host defenses"/>
    <property type="evidence" value="ECO:0007669"/>
    <property type="project" value="InterPro"/>
</dbReference>
<evidence type="ECO:0008006" key="3">
    <source>
        <dbReference type="Google" id="ProtNLM"/>
    </source>
</evidence>
<proteinExistence type="evidence at transcript level"/>
<dbReference type="SUPFAM" id="SSF50814">
    <property type="entry name" value="Lipocalins"/>
    <property type="match status" value="1"/>
</dbReference>
<keyword evidence="1" id="KW-0732">Signal</keyword>
<feature type="chain" id="PRO_5003447612" description="Lipocalin/cytosolic fatty-acid binding domain-containing protein" evidence="1">
    <location>
        <begin position="21"/>
        <end position="234"/>
    </location>
</feature>
<dbReference type="InterPro" id="IPR012674">
    <property type="entry name" value="Calycin"/>
</dbReference>
<evidence type="ECO:0000256" key="1">
    <source>
        <dbReference type="SAM" id="SignalP"/>
    </source>
</evidence>
<accession>G3MKN4</accession>
<dbReference type="InterPro" id="IPR002970">
    <property type="entry name" value="Tick_his-bd"/>
</dbReference>
<dbReference type="AlphaFoldDB" id="G3MKN4"/>
<feature type="signal peptide" evidence="1">
    <location>
        <begin position="1"/>
        <end position="20"/>
    </location>
</feature>
<dbReference type="Gene3D" id="2.40.128.20">
    <property type="match status" value="1"/>
</dbReference>
<protein>
    <recommendedName>
        <fullName evidence="3">Lipocalin/cytosolic fatty-acid binding domain-containing protein</fullName>
    </recommendedName>
</protein>
<dbReference type="Pfam" id="PF02098">
    <property type="entry name" value="His_binding"/>
    <property type="match status" value="1"/>
</dbReference>
<dbReference type="EMBL" id="JO842435">
    <property type="protein sequence ID" value="AEO34052.1"/>
    <property type="molecule type" value="mRNA"/>
</dbReference>
<organism evidence="2">
    <name type="scientific">Amblyomma maculatum</name>
    <name type="common">Gulf Coast tick</name>
    <dbReference type="NCBI Taxonomy" id="34609"/>
    <lineage>
        <taxon>Eukaryota</taxon>
        <taxon>Metazoa</taxon>
        <taxon>Ecdysozoa</taxon>
        <taxon>Arthropoda</taxon>
        <taxon>Chelicerata</taxon>
        <taxon>Arachnida</taxon>
        <taxon>Acari</taxon>
        <taxon>Parasitiformes</taxon>
        <taxon>Ixodida</taxon>
        <taxon>Ixodoidea</taxon>
        <taxon>Ixodidae</taxon>
        <taxon>Amblyomminae</taxon>
        <taxon>Amblyomma</taxon>
    </lineage>
</organism>
<sequence>MCHLIAALLLFVAFANCSWGETVDTGKTDANSGAGAKGDISKENTVSKEAFLQKMGNSEPYWAMKRSYEDITISNQKKVCISTERTQQTKGNEDVIFLQKYKLEGCEWFTTTHDARYNVTFTDTPGVGAGLSITMTPIDYTDILQEKTYSVLFWNPDEGCFVFKLQTSEGADKCELLAWDKEASVGAQYQSCEASYKTCSHTEGHQLFSESCRTNHTIMMQRMKENPELIATCM</sequence>
<evidence type="ECO:0000313" key="2">
    <source>
        <dbReference type="EMBL" id="AEO34052.1"/>
    </source>
</evidence>